<reference evidence="1 2" key="1">
    <citation type="journal article" date="2015" name="Genome Biol.">
        <title>Comparative genomics of Steinernema reveals deeply conserved gene regulatory networks.</title>
        <authorList>
            <person name="Dillman A.R."/>
            <person name="Macchietto M."/>
            <person name="Porter C.F."/>
            <person name="Rogers A."/>
            <person name="Williams B."/>
            <person name="Antoshechkin I."/>
            <person name="Lee M.M."/>
            <person name="Goodwin Z."/>
            <person name="Lu X."/>
            <person name="Lewis E.E."/>
            <person name="Goodrich-Blair H."/>
            <person name="Stock S.P."/>
            <person name="Adams B.J."/>
            <person name="Sternberg P.W."/>
            <person name="Mortazavi A."/>
        </authorList>
    </citation>
    <scope>NUCLEOTIDE SEQUENCE [LARGE SCALE GENOMIC DNA]</scope>
    <source>
        <strain evidence="1 2">ALL</strain>
    </source>
</reference>
<accession>A0A4U5NWZ8</accession>
<proteinExistence type="predicted"/>
<comment type="caution">
    <text evidence="1">The sequence shown here is derived from an EMBL/GenBank/DDBJ whole genome shotgun (WGS) entry which is preliminary data.</text>
</comment>
<reference evidence="1 2" key="2">
    <citation type="journal article" date="2019" name="G3 (Bethesda)">
        <title>Hybrid Assembly of the Genome of the Entomopathogenic Nematode Steinernema carpocapsae Identifies the X-Chromosome.</title>
        <authorList>
            <person name="Serra L."/>
            <person name="Macchietto M."/>
            <person name="Macias-Munoz A."/>
            <person name="McGill C.J."/>
            <person name="Rodriguez I.M."/>
            <person name="Rodriguez B."/>
            <person name="Murad R."/>
            <person name="Mortazavi A."/>
        </authorList>
    </citation>
    <scope>NUCLEOTIDE SEQUENCE [LARGE SCALE GENOMIC DNA]</scope>
    <source>
        <strain evidence="1 2">ALL</strain>
    </source>
</reference>
<evidence type="ECO:0000313" key="1">
    <source>
        <dbReference type="EMBL" id="TKR87811.1"/>
    </source>
</evidence>
<dbReference type="Proteomes" id="UP000298663">
    <property type="component" value="Unassembled WGS sequence"/>
</dbReference>
<name>A0A4U5NWZ8_STECR</name>
<protein>
    <submittedName>
        <fullName evidence="1">Uncharacterized protein</fullName>
    </submittedName>
</protein>
<sequence length="88" mass="10010">MVSERRRLTLESAKRVSRRTFSATLRRSRRRISENGSVTLYTGSLPFPGSICFDRLDMGPEDLSLYLWIPNSTNLIKPTSVNSLKAFS</sequence>
<dbReference type="EMBL" id="AZBU02000003">
    <property type="protein sequence ID" value="TKR87811.1"/>
    <property type="molecule type" value="Genomic_DNA"/>
</dbReference>
<keyword evidence="2" id="KW-1185">Reference proteome</keyword>
<evidence type="ECO:0000313" key="2">
    <source>
        <dbReference type="Proteomes" id="UP000298663"/>
    </source>
</evidence>
<dbReference type="AlphaFoldDB" id="A0A4U5NWZ8"/>
<organism evidence="1 2">
    <name type="scientific">Steinernema carpocapsae</name>
    <name type="common">Entomopathogenic nematode</name>
    <dbReference type="NCBI Taxonomy" id="34508"/>
    <lineage>
        <taxon>Eukaryota</taxon>
        <taxon>Metazoa</taxon>
        <taxon>Ecdysozoa</taxon>
        <taxon>Nematoda</taxon>
        <taxon>Chromadorea</taxon>
        <taxon>Rhabditida</taxon>
        <taxon>Tylenchina</taxon>
        <taxon>Panagrolaimomorpha</taxon>
        <taxon>Strongyloidoidea</taxon>
        <taxon>Steinernematidae</taxon>
        <taxon>Steinernema</taxon>
    </lineage>
</organism>
<gene>
    <name evidence="1" type="ORF">L596_012152</name>
</gene>